<dbReference type="HAMAP" id="MF_00969">
    <property type="entry name" value="TRCF"/>
    <property type="match status" value="1"/>
</dbReference>
<dbReference type="PROSITE" id="PS51194">
    <property type="entry name" value="HELICASE_CTER"/>
    <property type="match status" value="1"/>
</dbReference>
<evidence type="ECO:0000256" key="11">
    <source>
        <dbReference type="ARBA" id="ARBA00061399"/>
    </source>
</evidence>
<evidence type="ECO:0000256" key="3">
    <source>
        <dbReference type="ARBA" id="ARBA00022741"/>
    </source>
</evidence>
<dbReference type="SMART" id="SM01058">
    <property type="entry name" value="CarD_TRCF"/>
    <property type="match status" value="1"/>
</dbReference>
<dbReference type="GO" id="GO:0006355">
    <property type="term" value="P:regulation of DNA-templated transcription"/>
    <property type="evidence" value="ECO:0007669"/>
    <property type="project" value="UniProtKB-UniRule"/>
</dbReference>
<dbReference type="OrthoDB" id="9804325at2"/>
<dbReference type="RefSeq" id="WP_148339338.1">
    <property type="nucleotide sequence ID" value="NZ_LR699119.1"/>
</dbReference>
<feature type="domain" description="Helicase ATP-binding" evidence="14">
    <location>
        <begin position="617"/>
        <end position="778"/>
    </location>
</feature>
<dbReference type="Pfam" id="PF00271">
    <property type="entry name" value="Helicase_C"/>
    <property type="match status" value="1"/>
</dbReference>
<evidence type="ECO:0000256" key="8">
    <source>
        <dbReference type="ARBA" id="ARBA00023125"/>
    </source>
</evidence>
<evidence type="ECO:0000256" key="6">
    <source>
        <dbReference type="ARBA" id="ARBA00022806"/>
    </source>
</evidence>
<dbReference type="GO" id="GO:0005524">
    <property type="term" value="F:ATP binding"/>
    <property type="evidence" value="ECO:0007669"/>
    <property type="project" value="UniProtKB-UniRule"/>
</dbReference>
<dbReference type="Gene3D" id="3.40.50.11140">
    <property type="match status" value="1"/>
</dbReference>
<dbReference type="InterPro" id="IPR005118">
    <property type="entry name" value="TRCF_C"/>
</dbReference>
<dbReference type="NCBIfam" id="NF007966">
    <property type="entry name" value="PRK10689.1"/>
    <property type="match status" value="1"/>
</dbReference>
<dbReference type="GO" id="GO:0003678">
    <property type="term" value="F:DNA helicase activity"/>
    <property type="evidence" value="ECO:0007669"/>
    <property type="project" value="TreeGrafter"/>
</dbReference>
<comment type="subcellular location">
    <subcellularLocation>
        <location evidence="1 13">Cytoplasm</location>
    </subcellularLocation>
</comment>
<dbReference type="KEGG" id="asip:AQUSIP_13920"/>
<keyword evidence="8 13" id="KW-0238">DNA-binding</keyword>
<accession>A0A5E4PI03</accession>
<dbReference type="InterPro" id="IPR003711">
    <property type="entry name" value="CarD-like/TRCF_RID"/>
</dbReference>
<evidence type="ECO:0000313" key="16">
    <source>
        <dbReference type="EMBL" id="VVC76087.1"/>
    </source>
</evidence>
<dbReference type="GO" id="GO:0003684">
    <property type="term" value="F:damaged DNA binding"/>
    <property type="evidence" value="ECO:0007669"/>
    <property type="project" value="InterPro"/>
</dbReference>
<keyword evidence="2 13" id="KW-0963">Cytoplasm</keyword>
<dbReference type="PANTHER" id="PTHR47964">
    <property type="entry name" value="ATP-DEPENDENT DNA HELICASE HOMOLOG RECG, CHLOROPLASTIC"/>
    <property type="match status" value="1"/>
</dbReference>
<dbReference type="SUPFAM" id="SSF143517">
    <property type="entry name" value="TRCF domain-like"/>
    <property type="match status" value="1"/>
</dbReference>
<evidence type="ECO:0000256" key="12">
    <source>
        <dbReference type="ARBA" id="ARBA00070128"/>
    </source>
</evidence>
<dbReference type="InterPro" id="IPR036101">
    <property type="entry name" value="CarD-like/TRCF_RID_sf"/>
</dbReference>
<dbReference type="PROSITE" id="PS51192">
    <property type="entry name" value="HELICASE_ATP_BIND_1"/>
    <property type="match status" value="1"/>
</dbReference>
<gene>
    <name evidence="13 16" type="primary">mfd</name>
    <name evidence="16" type="ORF">AQUSIP_13920</name>
</gene>
<keyword evidence="5 13" id="KW-0378">Hydrolase</keyword>
<dbReference type="Pfam" id="PF21132">
    <property type="entry name" value="MFD_D3"/>
    <property type="match status" value="1"/>
</dbReference>
<dbReference type="InterPro" id="IPR037235">
    <property type="entry name" value="TRCF-like_C_D7"/>
</dbReference>
<evidence type="ECO:0000256" key="5">
    <source>
        <dbReference type="ARBA" id="ARBA00022801"/>
    </source>
</evidence>
<dbReference type="PANTHER" id="PTHR47964:SF1">
    <property type="entry name" value="ATP-DEPENDENT DNA HELICASE HOMOLOG RECG, CHLOROPLASTIC"/>
    <property type="match status" value="1"/>
</dbReference>
<reference evidence="16 17" key="1">
    <citation type="submission" date="2019-08" db="EMBL/GenBank/DDBJ databases">
        <authorList>
            <person name="Guy L."/>
        </authorList>
    </citation>
    <scope>NUCLEOTIDE SEQUENCE [LARGE SCALE GENOMIC DNA]</scope>
    <source>
        <strain evidence="16 17">SGT-108</strain>
    </source>
</reference>
<dbReference type="SMART" id="SM00982">
    <property type="entry name" value="TRCF"/>
    <property type="match status" value="1"/>
</dbReference>
<dbReference type="Gene3D" id="3.40.50.11180">
    <property type="match status" value="1"/>
</dbReference>
<dbReference type="CDD" id="cd17991">
    <property type="entry name" value="DEXHc_TRCF"/>
    <property type="match status" value="1"/>
</dbReference>
<dbReference type="GO" id="GO:0000716">
    <property type="term" value="P:transcription-coupled nucleotide-excision repair, DNA damage recognition"/>
    <property type="evidence" value="ECO:0007669"/>
    <property type="project" value="UniProtKB-UniRule"/>
</dbReference>
<organism evidence="16 17">
    <name type="scientific">Aquicella siphonis</name>
    <dbReference type="NCBI Taxonomy" id="254247"/>
    <lineage>
        <taxon>Bacteria</taxon>
        <taxon>Pseudomonadati</taxon>
        <taxon>Pseudomonadota</taxon>
        <taxon>Gammaproteobacteria</taxon>
        <taxon>Legionellales</taxon>
        <taxon>Coxiellaceae</taxon>
        <taxon>Aquicella</taxon>
    </lineage>
</organism>
<evidence type="ECO:0000256" key="2">
    <source>
        <dbReference type="ARBA" id="ARBA00022490"/>
    </source>
</evidence>
<evidence type="ECO:0000256" key="9">
    <source>
        <dbReference type="ARBA" id="ARBA00023204"/>
    </source>
</evidence>
<dbReference type="SMART" id="SM00490">
    <property type="entry name" value="HELICc"/>
    <property type="match status" value="1"/>
</dbReference>
<dbReference type="InterPro" id="IPR047112">
    <property type="entry name" value="RecG/Mfd"/>
</dbReference>
<dbReference type="InterPro" id="IPR001650">
    <property type="entry name" value="Helicase_C-like"/>
</dbReference>
<comment type="function">
    <text evidence="13">Couples transcription and DNA repair by recognizing RNA polymerase (RNAP) stalled at DNA lesions. Mediates ATP-dependent release of RNAP and its truncated transcript from the DNA, and recruitment of nucleotide excision repair machinery to the damaged site.</text>
</comment>
<dbReference type="NCBIfam" id="TIGR00580">
    <property type="entry name" value="mfd"/>
    <property type="match status" value="1"/>
</dbReference>
<feature type="domain" description="Helicase C-terminal" evidence="15">
    <location>
        <begin position="803"/>
        <end position="955"/>
    </location>
</feature>
<dbReference type="Gene3D" id="3.40.50.300">
    <property type="entry name" value="P-loop containing nucleotide triphosphate hydrolases"/>
    <property type="match status" value="2"/>
</dbReference>
<dbReference type="GO" id="GO:0005737">
    <property type="term" value="C:cytoplasm"/>
    <property type="evidence" value="ECO:0007669"/>
    <property type="project" value="UniProtKB-SubCell"/>
</dbReference>
<dbReference type="Proteomes" id="UP000324194">
    <property type="component" value="Chromosome 1"/>
</dbReference>
<evidence type="ECO:0000259" key="15">
    <source>
        <dbReference type="PROSITE" id="PS51194"/>
    </source>
</evidence>
<dbReference type="SUPFAM" id="SSF52540">
    <property type="entry name" value="P-loop containing nucleoside triphosphate hydrolases"/>
    <property type="match status" value="4"/>
</dbReference>
<proteinExistence type="inferred from homology"/>
<keyword evidence="4 13" id="KW-0227">DNA damage</keyword>
<keyword evidence="6" id="KW-0347">Helicase</keyword>
<dbReference type="Pfam" id="PF17757">
    <property type="entry name" value="UvrB_inter"/>
    <property type="match status" value="1"/>
</dbReference>
<name>A0A5E4PI03_9COXI</name>
<sequence length="1147" mass="130361">MSTADLFHPPLPGKQGEQFTWKNLHGSSIALALSAVLLNHPRPILMIAPDSLFASHLVDELEFFSGMTENILFFPDWETLPYDHFSPHQDIVSERLTALHRIPQMQSGAVITTVSTLMHRLAPRHFLDRHTLLLKTGDQLNPDIFRTRLTEAGYHAVSQVREHGEFAIRGSIIDLYPMGNNTPYRIDLFDNEVDTIRLFSPDTQRSLDKIDEIRLLPAKEFPLNENAIEMFRQNWRGQFSGNPLKAPIYQDVSEGICSPGIEYYLPFFFDKTATLFDYLPAETLIITIGDIQAKANEFWQEISSRHEQGRHDLSRPLLLPQQIFLPVDVLNQSLHEYADIHIHNETKKRAYEFATAPAPAMDINHKATQPLAPLQQFVQAYPGRILFCAETLGRREVLLQLFQSIALQPKYFTSWQQFISSNERCGIVVTSLDEGFSLDDPRITILPESRLYGNRVMQRRMRKKTTQDPDALIRDLTELQIDDAVVHIDHGVGRYRGLQTLKVGDQTGEFLMLEYQGGDKLYVPVASLHLVSRYTGSDPEHTPINKLGTDVWTRAKRRAAEKVRDVAAELLDLYSKRAARPGHAYVLPQDQYAAFAAAFPFEETPDQLQAIEQVFNDMTSDKPMDRVICGDVGFGKTEVALRAAFLTVQNGKQVALLVPTTLLAQQHYENFRNRFAEWPIQIEMLSRFRTGKETKTALQRMEEGKVDIVIGTHKLLQDDIRFKSLGLVIIDEEHRFGVKQKEKLKALRSMVDILTLTATPIPRTLNMALSGIRDLSVIATPPLKRLSVKTFVHEYQDPIIQEAIQREIMRGGQVYFLHNDVSTINKKAEEIKNLVHESRPAVAHGQMHERELERVMAAFYHRHSNVLVCSTIIESGIDIPTANTIIINRADKFGLAQLHQLRGRVGRSHHQAYAYLLTPPKHSITSDAEKRLDAIASLDDLGIGFTLATHDLEIRGAGELLGEDQSGNMHEIGFTLYMDLLSRAVDALKEGKEPDLDKSLLHHRSEIDLHLTALIPEDYLGDVQLRLQFYKRIANAKDQRALDDIQVEMIDRFGLLPDPLKNLIAITELKQKADALGILKIEAGDKGGKFEFTERPRVKPETIIRLIQIKSARYRLDGPSRLRFTLDRHEAKDRVRLVEQLLSELSA</sequence>
<comment type="similarity">
    <text evidence="10 13">In the N-terminal section; belongs to the UvrB family.</text>
</comment>
<dbReference type="InterPro" id="IPR011545">
    <property type="entry name" value="DEAD/DEAH_box_helicase_dom"/>
</dbReference>
<dbReference type="InterPro" id="IPR027417">
    <property type="entry name" value="P-loop_NTPase"/>
</dbReference>
<keyword evidence="3 13" id="KW-0547">Nucleotide-binding</keyword>
<dbReference type="EC" id="3.6.4.-" evidence="13"/>
<dbReference type="GO" id="GO:0016787">
    <property type="term" value="F:hydrolase activity"/>
    <property type="evidence" value="ECO:0007669"/>
    <property type="project" value="UniProtKB-KW"/>
</dbReference>
<dbReference type="Gene3D" id="2.40.10.170">
    <property type="match status" value="1"/>
</dbReference>
<protein>
    <recommendedName>
        <fullName evidence="12 13">Transcription-repair-coupling factor</fullName>
        <shortName evidence="13">TRCF</shortName>
        <ecNumber evidence="13">3.6.4.-</ecNumber>
    </recommendedName>
</protein>
<dbReference type="InterPro" id="IPR004576">
    <property type="entry name" value="Mfd"/>
</dbReference>
<dbReference type="InterPro" id="IPR048635">
    <property type="entry name" value="MFD_D3"/>
</dbReference>
<evidence type="ECO:0000256" key="1">
    <source>
        <dbReference type="ARBA" id="ARBA00004496"/>
    </source>
</evidence>
<dbReference type="Pfam" id="PF03461">
    <property type="entry name" value="TRCF"/>
    <property type="match status" value="1"/>
</dbReference>
<dbReference type="InterPro" id="IPR041471">
    <property type="entry name" value="UvrB_inter"/>
</dbReference>
<evidence type="ECO:0000313" key="17">
    <source>
        <dbReference type="Proteomes" id="UP000324194"/>
    </source>
</evidence>
<dbReference type="Pfam" id="PF02559">
    <property type="entry name" value="CarD_TRCF_RID"/>
    <property type="match status" value="1"/>
</dbReference>
<evidence type="ECO:0000256" key="10">
    <source>
        <dbReference type="ARBA" id="ARBA00061104"/>
    </source>
</evidence>
<keyword evidence="9 13" id="KW-0234">DNA repair</keyword>
<dbReference type="InterPro" id="IPR014001">
    <property type="entry name" value="Helicase_ATP-bd"/>
</dbReference>
<dbReference type="Pfam" id="PF00270">
    <property type="entry name" value="DEAD"/>
    <property type="match status" value="1"/>
</dbReference>
<dbReference type="SMART" id="SM00487">
    <property type="entry name" value="DEXDc"/>
    <property type="match status" value="1"/>
</dbReference>
<keyword evidence="17" id="KW-1185">Reference proteome</keyword>
<dbReference type="Gene3D" id="3.90.1150.50">
    <property type="entry name" value="Transcription-repair-coupling factor, D7 domain"/>
    <property type="match status" value="1"/>
</dbReference>
<dbReference type="FunFam" id="3.40.50.300:FF:000300">
    <property type="entry name" value="Transcription-repair-coupling factor"/>
    <property type="match status" value="1"/>
</dbReference>
<evidence type="ECO:0000256" key="13">
    <source>
        <dbReference type="HAMAP-Rule" id="MF_00969"/>
    </source>
</evidence>
<evidence type="ECO:0000256" key="7">
    <source>
        <dbReference type="ARBA" id="ARBA00022840"/>
    </source>
</evidence>
<dbReference type="FunFam" id="3.40.50.300:FF:000546">
    <property type="entry name" value="Transcription-repair-coupling factor"/>
    <property type="match status" value="1"/>
</dbReference>
<dbReference type="AlphaFoldDB" id="A0A5E4PI03"/>
<keyword evidence="7 13" id="KW-0067">ATP-binding</keyword>
<dbReference type="SUPFAM" id="SSF141259">
    <property type="entry name" value="CarD-like"/>
    <property type="match status" value="1"/>
</dbReference>
<evidence type="ECO:0000256" key="4">
    <source>
        <dbReference type="ARBA" id="ARBA00022763"/>
    </source>
</evidence>
<comment type="similarity">
    <text evidence="11 13">In the C-terminal section; belongs to the helicase family. RecG subfamily.</text>
</comment>
<dbReference type="Gene3D" id="3.30.2060.10">
    <property type="entry name" value="Penicillin-binding protein 1b domain"/>
    <property type="match status" value="1"/>
</dbReference>
<evidence type="ECO:0000259" key="14">
    <source>
        <dbReference type="PROSITE" id="PS51192"/>
    </source>
</evidence>
<dbReference type="EMBL" id="LR699119">
    <property type="protein sequence ID" value="VVC76087.1"/>
    <property type="molecule type" value="Genomic_DNA"/>
</dbReference>